<sequence>MARARASDNARSRSKAVQIDEIGRGIEQFQDLLASIEDFSREGFPYRDAARAKAELQLRECVRRIFGERSPEFQTYRNHKLRISNKAETAQSITVIKELIQNLEDKKLELQGLKPAAPDPPAATPQPPPTPAVVHAQTQPTPATASPAPSPVQAIPSSPPVAPSGPPPVPTPAMAQPTAAAGPSVHPVSLPQPDAPPSEPQPSAAHPAPPSLEKPAEPPAAPITPATPSPPASSESRVADPLYKEDSLELIRKVCLRFHAVTRQLRLRKDYRTTLEVEDDYDLQDLLCALLRVEFDEVGFDEWIPPYTDGAPRTAFLLHRDQIAVVAKKTRPGLTMKELVDQVAADSAHYGARERCTTLFCFIYDPEGRIGSPKRLETDLTSVSDRYMIEVLVAPK</sequence>
<dbReference type="PRINTS" id="PR01217">
    <property type="entry name" value="PRICHEXTENSN"/>
</dbReference>
<dbReference type="RefSeq" id="WP_053378915.1">
    <property type="nucleotide sequence ID" value="NZ_CP011801.1"/>
</dbReference>
<dbReference type="EMBL" id="CP011801">
    <property type="protein sequence ID" value="ALA57598.1"/>
    <property type="molecule type" value="Genomic_DNA"/>
</dbReference>
<proteinExistence type="predicted"/>
<reference evidence="2 3" key="1">
    <citation type="journal article" date="2015" name="Proc. Natl. Acad. Sci. U.S.A.">
        <title>Expanded metabolic versatility of ubiquitous nitrite-oxidizing bacteria from the genus Nitrospira.</title>
        <authorList>
            <person name="Koch H."/>
            <person name="Lucker S."/>
            <person name="Albertsen M."/>
            <person name="Kitzinger K."/>
            <person name="Herbold C."/>
            <person name="Spieck E."/>
            <person name="Nielsen P.H."/>
            <person name="Wagner M."/>
            <person name="Daims H."/>
        </authorList>
    </citation>
    <scope>NUCLEOTIDE SEQUENCE [LARGE SCALE GENOMIC DNA]</scope>
    <source>
        <strain evidence="2 3">NSP M-1</strain>
    </source>
</reference>
<protein>
    <submittedName>
        <fullName evidence="2">Uncharacterized protein</fullName>
    </submittedName>
</protein>
<dbReference type="AlphaFoldDB" id="A0A0K2G9H0"/>
<feature type="region of interest" description="Disordered" evidence="1">
    <location>
        <begin position="113"/>
        <end position="240"/>
    </location>
</feature>
<dbReference type="Pfam" id="PF18742">
    <property type="entry name" value="DpnII-MboI"/>
    <property type="match status" value="1"/>
</dbReference>
<evidence type="ECO:0000313" key="2">
    <source>
        <dbReference type="EMBL" id="ALA57598.1"/>
    </source>
</evidence>
<dbReference type="STRING" id="42253.NITMOv2_1167"/>
<dbReference type="PATRIC" id="fig|42253.5.peg.1153"/>
<accession>A0A0K2G9H0</accession>
<feature type="compositionally biased region" description="Pro residues" evidence="1">
    <location>
        <begin position="157"/>
        <end position="171"/>
    </location>
</feature>
<dbReference type="KEGG" id="nmv:NITMOv2_1167"/>
<feature type="compositionally biased region" description="Low complexity" evidence="1">
    <location>
        <begin position="172"/>
        <end position="192"/>
    </location>
</feature>
<evidence type="ECO:0000256" key="1">
    <source>
        <dbReference type="SAM" id="MobiDB-lite"/>
    </source>
</evidence>
<organism evidence="2 3">
    <name type="scientific">Nitrospira moscoviensis</name>
    <dbReference type="NCBI Taxonomy" id="42253"/>
    <lineage>
        <taxon>Bacteria</taxon>
        <taxon>Pseudomonadati</taxon>
        <taxon>Nitrospirota</taxon>
        <taxon>Nitrospiria</taxon>
        <taxon>Nitrospirales</taxon>
        <taxon>Nitrospiraceae</taxon>
        <taxon>Nitrospira</taxon>
    </lineage>
</organism>
<evidence type="ECO:0000313" key="3">
    <source>
        <dbReference type="Proteomes" id="UP000069205"/>
    </source>
</evidence>
<dbReference type="OrthoDB" id="2678579at2"/>
<name>A0A0K2G9H0_NITMO</name>
<keyword evidence="3" id="KW-1185">Reference proteome</keyword>
<feature type="compositionally biased region" description="Low complexity" evidence="1">
    <location>
        <begin position="136"/>
        <end position="156"/>
    </location>
</feature>
<feature type="compositionally biased region" description="Pro residues" evidence="1">
    <location>
        <begin position="207"/>
        <end position="231"/>
    </location>
</feature>
<gene>
    <name evidence="2" type="ORF">NITMOv2_1167</name>
</gene>
<feature type="compositionally biased region" description="Pro residues" evidence="1">
    <location>
        <begin position="117"/>
        <end position="131"/>
    </location>
</feature>
<dbReference type="Proteomes" id="UP000069205">
    <property type="component" value="Chromosome"/>
</dbReference>